<dbReference type="AlphaFoldDB" id="A0A9D1DTE4"/>
<dbReference type="EMBL" id="DVHC01000014">
    <property type="protein sequence ID" value="HIR58661.1"/>
    <property type="molecule type" value="Genomic_DNA"/>
</dbReference>
<dbReference type="Gene3D" id="1.10.260.40">
    <property type="entry name" value="lambda repressor-like DNA-binding domains"/>
    <property type="match status" value="1"/>
</dbReference>
<evidence type="ECO:0000313" key="3">
    <source>
        <dbReference type="Proteomes" id="UP000824232"/>
    </source>
</evidence>
<evidence type="ECO:0000259" key="1">
    <source>
        <dbReference type="PROSITE" id="PS50943"/>
    </source>
</evidence>
<dbReference type="GO" id="GO:0003677">
    <property type="term" value="F:DNA binding"/>
    <property type="evidence" value="ECO:0007669"/>
    <property type="project" value="InterPro"/>
</dbReference>
<dbReference type="CDD" id="cd00093">
    <property type="entry name" value="HTH_XRE"/>
    <property type="match status" value="1"/>
</dbReference>
<sequence>MTKKNTTELGKYISEAREKVGISQRELARRCNMDCAEVSRIESGKRQKPNILYLKGISETLGLSLVKLMKLAGYNDVEINWGKDFSDRRSTADYQSQIKSYEKFYFNVLDDIEQRRKNDFACKGIIIDLISKIENKGLSNDEILESLNEILTTIKPNLEKFDKAKYPKFDRGVFPKMEINTNTKLNTLVGKFTDKEK</sequence>
<reference evidence="2" key="2">
    <citation type="journal article" date="2021" name="PeerJ">
        <title>Extensive microbial diversity within the chicken gut microbiome revealed by metagenomics and culture.</title>
        <authorList>
            <person name="Gilroy R."/>
            <person name="Ravi A."/>
            <person name="Getino M."/>
            <person name="Pursley I."/>
            <person name="Horton D.L."/>
            <person name="Alikhan N.F."/>
            <person name="Baker D."/>
            <person name="Gharbi K."/>
            <person name="Hall N."/>
            <person name="Watson M."/>
            <person name="Adriaenssens E.M."/>
            <person name="Foster-Nyarko E."/>
            <person name="Jarju S."/>
            <person name="Secka A."/>
            <person name="Antonio M."/>
            <person name="Oren A."/>
            <person name="Chaudhuri R.R."/>
            <person name="La Ragione R."/>
            <person name="Hildebrand F."/>
            <person name="Pallen M.J."/>
        </authorList>
    </citation>
    <scope>NUCLEOTIDE SEQUENCE</scope>
    <source>
        <strain evidence="2">CHK184-20233</strain>
    </source>
</reference>
<gene>
    <name evidence="2" type="ORF">IAB38_01285</name>
</gene>
<dbReference type="SMART" id="SM00530">
    <property type="entry name" value="HTH_XRE"/>
    <property type="match status" value="1"/>
</dbReference>
<evidence type="ECO:0000313" key="2">
    <source>
        <dbReference type="EMBL" id="HIR58661.1"/>
    </source>
</evidence>
<dbReference type="PROSITE" id="PS50943">
    <property type="entry name" value="HTH_CROC1"/>
    <property type="match status" value="1"/>
</dbReference>
<reference evidence="2" key="1">
    <citation type="submission" date="2020-10" db="EMBL/GenBank/DDBJ databases">
        <authorList>
            <person name="Gilroy R."/>
        </authorList>
    </citation>
    <scope>NUCLEOTIDE SEQUENCE</scope>
    <source>
        <strain evidence="2">CHK184-20233</strain>
    </source>
</reference>
<dbReference type="Pfam" id="PF01381">
    <property type="entry name" value="HTH_3"/>
    <property type="match status" value="1"/>
</dbReference>
<feature type="domain" description="HTH cro/C1-type" evidence="1">
    <location>
        <begin position="13"/>
        <end position="68"/>
    </location>
</feature>
<dbReference type="InterPro" id="IPR010982">
    <property type="entry name" value="Lambda_DNA-bd_dom_sf"/>
</dbReference>
<dbReference type="InterPro" id="IPR001387">
    <property type="entry name" value="Cro/C1-type_HTH"/>
</dbReference>
<protein>
    <submittedName>
        <fullName evidence="2">Helix-turn-helix transcriptional regulator</fullName>
    </submittedName>
</protein>
<dbReference type="SUPFAM" id="SSF47413">
    <property type="entry name" value="lambda repressor-like DNA-binding domains"/>
    <property type="match status" value="1"/>
</dbReference>
<name>A0A9D1DTE4_9FIRM</name>
<organism evidence="2 3">
    <name type="scientific">Candidatus Onthousia excrementipullorum</name>
    <dbReference type="NCBI Taxonomy" id="2840884"/>
    <lineage>
        <taxon>Bacteria</taxon>
        <taxon>Bacillati</taxon>
        <taxon>Bacillota</taxon>
        <taxon>Bacilli</taxon>
        <taxon>Candidatus Onthousia</taxon>
    </lineage>
</organism>
<accession>A0A9D1DTE4</accession>
<comment type="caution">
    <text evidence="2">The sequence shown here is derived from an EMBL/GenBank/DDBJ whole genome shotgun (WGS) entry which is preliminary data.</text>
</comment>
<dbReference type="Proteomes" id="UP000824232">
    <property type="component" value="Unassembled WGS sequence"/>
</dbReference>
<proteinExistence type="predicted"/>